<reference evidence="2" key="1">
    <citation type="submission" date="2020-09" db="EMBL/GenBank/DDBJ databases">
        <authorList>
            <person name="Yoon J.-W."/>
        </authorList>
    </citation>
    <scope>NUCLEOTIDE SEQUENCE</scope>
    <source>
        <strain evidence="2">KMU-158</strain>
    </source>
</reference>
<protein>
    <submittedName>
        <fullName evidence="2">Cupin domain-containing protein</fullName>
    </submittedName>
</protein>
<keyword evidence="3" id="KW-1185">Reference proteome</keyword>
<dbReference type="RefSeq" id="WP_190762556.1">
    <property type="nucleotide sequence ID" value="NZ_JACXLD010000001.1"/>
</dbReference>
<dbReference type="InterPro" id="IPR014710">
    <property type="entry name" value="RmlC-like_jellyroll"/>
</dbReference>
<dbReference type="Pfam" id="PF12973">
    <property type="entry name" value="Cupin_7"/>
    <property type="match status" value="1"/>
</dbReference>
<dbReference type="Proteomes" id="UP000610558">
    <property type="component" value="Unassembled WGS sequence"/>
</dbReference>
<organism evidence="2 3">
    <name type="scientific">Spongiibacter pelagi</name>
    <dbReference type="NCBI Taxonomy" id="2760804"/>
    <lineage>
        <taxon>Bacteria</taxon>
        <taxon>Pseudomonadati</taxon>
        <taxon>Pseudomonadota</taxon>
        <taxon>Gammaproteobacteria</taxon>
        <taxon>Cellvibrionales</taxon>
        <taxon>Spongiibacteraceae</taxon>
        <taxon>Spongiibacter</taxon>
    </lineage>
</organism>
<proteinExistence type="predicted"/>
<dbReference type="CDD" id="cd20301">
    <property type="entry name" value="cupin_ChrR"/>
    <property type="match status" value="1"/>
</dbReference>
<comment type="caution">
    <text evidence="2">The sequence shown here is derived from an EMBL/GenBank/DDBJ whole genome shotgun (WGS) entry which is preliminary data.</text>
</comment>
<dbReference type="SUPFAM" id="SSF51182">
    <property type="entry name" value="RmlC-like cupins"/>
    <property type="match status" value="1"/>
</dbReference>
<dbReference type="EMBL" id="JACXLD010000001">
    <property type="protein sequence ID" value="MBD2858120.1"/>
    <property type="molecule type" value="Genomic_DNA"/>
</dbReference>
<dbReference type="Gene3D" id="1.10.10.1320">
    <property type="entry name" value="Anti-sigma factor, zinc-finger domain"/>
    <property type="match status" value="1"/>
</dbReference>
<dbReference type="InterPro" id="IPR041916">
    <property type="entry name" value="Anti_sigma_zinc_sf"/>
</dbReference>
<feature type="domain" description="ChrR-like cupin" evidence="1">
    <location>
        <begin position="109"/>
        <end position="197"/>
    </location>
</feature>
<dbReference type="InterPro" id="IPR025979">
    <property type="entry name" value="ChrR-like_cupin_dom"/>
</dbReference>
<dbReference type="InterPro" id="IPR012807">
    <property type="entry name" value="Anti-sigma_ChrR"/>
</dbReference>
<gene>
    <name evidence="2" type="ORF">IB286_03800</name>
</gene>
<evidence type="ECO:0000259" key="1">
    <source>
        <dbReference type="Pfam" id="PF12973"/>
    </source>
</evidence>
<dbReference type="NCBIfam" id="TIGR02451">
    <property type="entry name" value="anti_sig_ChrR"/>
    <property type="match status" value="1"/>
</dbReference>
<dbReference type="AlphaFoldDB" id="A0A927BYX5"/>
<accession>A0A927BYX5</accession>
<dbReference type="Gene3D" id="2.60.120.10">
    <property type="entry name" value="Jelly Rolls"/>
    <property type="match status" value="1"/>
</dbReference>
<evidence type="ECO:0000313" key="2">
    <source>
        <dbReference type="EMBL" id="MBD2858120.1"/>
    </source>
</evidence>
<name>A0A927BYX5_9GAMM</name>
<evidence type="ECO:0000313" key="3">
    <source>
        <dbReference type="Proteomes" id="UP000610558"/>
    </source>
</evidence>
<dbReference type="InterPro" id="IPR011051">
    <property type="entry name" value="RmlC_Cupin_sf"/>
</dbReference>
<sequence length="220" mass="23531">MSKIAHHPESETLAAYASGSLSAALGIVIGSHLEMCAVCRAEVARLESVGGSLIDRLTPAPISAARREQIFAQLDAGLGESAEPLSAAPVTQPTSQLPTPLRHFFAVETYDQLPWRWIGPGVRLLSIDCGEGKLVMLNIGAGRKMPVHSHRGNELTMILQGGYSDALGHFDVGDVADLDSRVEHQPVADADINCICVAGLDDKLQFKGWLARMLQPFVGL</sequence>